<dbReference type="Proteomes" id="UP001596297">
    <property type="component" value="Unassembled WGS sequence"/>
</dbReference>
<keyword evidence="2 5" id="KW-0812">Transmembrane</keyword>
<keyword evidence="4 5" id="KW-0472">Membrane</keyword>
<keyword evidence="3 5" id="KW-1133">Transmembrane helix</keyword>
<feature type="transmembrane region" description="Helical" evidence="5">
    <location>
        <begin position="204"/>
        <end position="222"/>
    </location>
</feature>
<sequence length="385" mass="39495">MTTPAPRTVQSALTAIFFMNGLLFSTWAVNLPEVRDRLSLSEGDIGLSLLAAGAGSLLTMPLTGHWVTRWGSHRVTSLTALLSAGSLALPFLASTFPPLLAALILLGACNGALDVAMNAQGVTAEKALGRPIMSRLHAGYSLGGLTGASIGSFFIGQMAPSQHGLLVAACIAGAALWASPRLLPDRSKPPQRPVGQPPRQRLEPATALLGSLCFLGMLAEGANYDWSVLYFRDVLNLPGGQAGLGYAAFVGCMTLGRLFGDSWRARLGDLTLVRGGGSLTATGLALALLWPQPLPALLGFALAGLGLSNVVPVLYGVAGHALAGRGIAQVATLGYGGFLLGPPVIGWLAEQSSLGAAFWLAAFAAALVAAWAGPTLQKLGETSPG</sequence>
<protein>
    <submittedName>
        <fullName evidence="6">MFS transporter</fullName>
    </submittedName>
</protein>
<dbReference type="SUPFAM" id="SSF103473">
    <property type="entry name" value="MFS general substrate transporter"/>
    <property type="match status" value="1"/>
</dbReference>
<dbReference type="PANTHER" id="PTHR23514:SF13">
    <property type="entry name" value="INNER MEMBRANE PROTEIN YBJJ"/>
    <property type="match status" value="1"/>
</dbReference>
<evidence type="ECO:0000256" key="5">
    <source>
        <dbReference type="SAM" id="Phobius"/>
    </source>
</evidence>
<organism evidence="6 7">
    <name type="scientific">Deinococcus lacus</name>
    <dbReference type="NCBI Taxonomy" id="392561"/>
    <lineage>
        <taxon>Bacteria</taxon>
        <taxon>Thermotogati</taxon>
        <taxon>Deinococcota</taxon>
        <taxon>Deinococci</taxon>
        <taxon>Deinococcales</taxon>
        <taxon>Deinococcaceae</taxon>
        <taxon>Deinococcus</taxon>
    </lineage>
</organism>
<evidence type="ECO:0000256" key="2">
    <source>
        <dbReference type="ARBA" id="ARBA00022692"/>
    </source>
</evidence>
<dbReference type="Gene3D" id="1.20.1250.20">
    <property type="entry name" value="MFS general substrate transporter like domains"/>
    <property type="match status" value="1"/>
</dbReference>
<reference evidence="7" key="1">
    <citation type="journal article" date="2019" name="Int. J. Syst. Evol. Microbiol.">
        <title>The Global Catalogue of Microorganisms (GCM) 10K type strain sequencing project: providing services to taxonomists for standard genome sequencing and annotation.</title>
        <authorList>
            <consortium name="The Broad Institute Genomics Platform"/>
            <consortium name="The Broad Institute Genome Sequencing Center for Infectious Disease"/>
            <person name="Wu L."/>
            <person name="Ma J."/>
        </authorList>
    </citation>
    <scope>NUCLEOTIDE SEQUENCE [LARGE SCALE GENOMIC DNA]</scope>
    <source>
        <strain evidence="7">CGMCC 1.15772</strain>
    </source>
</reference>
<dbReference type="InterPro" id="IPR011701">
    <property type="entry name" value="MFS"/>
</dbReference>
<evidence type="ECO:0000256" key="1">
    <source>
        <dbReference type="ARBA" id="ARBA00004141"/>
    </source>
</evidence>
<feature type="transmembrane region" description="Helical" evidence="5">
    <location>
        <begin position="330"/>
        <end position="349"/>
    </location>
</feature>
<evidence type="ECO:0000256" key="3">
    <source>
        <dbReference type="ARBA" id="ARBA00022989"/>
    </source>
</evidence>
<feature type="transmembrane region" description="Helical" evidence="5">
    <location>
        <begin position="242"/>
        <end position="260"/>
    </location>
</feature>
<dbReference type="EMBL" id="JBHSWD010000001">
    <property type="protein sequence ID" value="MFC6592323.1"/>
    <property type="molecule type" value="Genomic_DNA"/>
</dbReference>
<dbReference type="InterPro" id="IPR036259">
    <property type="entry name" value="MFS_trans_sf"/>
</dbReference>
<feature type="transmembrane region" description="Helical" evidence="5">
    <location>
        <begin position="138"/>
        <end position="159"/>
    </location>
</feature>
<name>A0ABW1YE80_9DEIO</name>
<dbReference type="Pfam" id="PF07690">
    <property type="entry name" value="MFS_1"/>
    <property type="match status" value="1"/>
</dbReference>
<feature type="transmembrane region" description="Helical" evidence="5">
    <location>
        <begin position="49"/>
        <end position="68"/>
    </location>
</feature>
<evidence type="ECO:0000256" key="4">
    <source>
        <dbReference type="ARBA" id="ARBA00023136"/>
    </source>
</evidence>
<dbReference type="RefSeq" id="WP_380083342.1">
    <property type="nucleotide sequence ID" value="NZ_JBHSWD010000001.1"/>
</dbReference>
<gene>
    <name evidence="6" type="ORF">ACFP81_10185</name>
</gene>
<evidence type="ECO:0000313" key="6">
    <source>
        <dbReference type="EMBL" id="MFC6592323.1"/>
    </source>
</evidence>
<feature type="transmembrane region" description="Helical" evidence="5">
    <location>
        <begin position="165"/>
        <end position="183"/>
    </location>
</feature>
<evidence type="ECO:0000313" key="7">
    <source>
        <dbReference type="Proteomes" id="UP001596297"/>
    </source>
</evidence>
<dbReference type="PANTHER" id="PTHR23514">
    <property type="entry name" value="BYPASS OF STOP CODON PROTEIN 6"/>
    <property type="match status" value="1"/>
</dbReference>
<proteinExistence type="predicted"/>
<dbReference type="CDD" id="cd17393">
    <property type="entry name" value="MFS_MosC_like"/>
    <property type="match status" value="1"/>
</dbReference>
<feature type="transmembrane region" description="Helical" evidence="5">
    <location>
        <begin position="272"/>
        <end position="290"/>
    </location>
</feature>
<comment type="subcellular location">
    <subcellularLocation>
        <location evidence="1">Membrane</location>
        <topology evidence="1">Multi-pass membrane protein</topology>
    </subcellularLocation>
</comment>
<accession>A0ABW1YE80</accession>
<keyword evidence="7" id="KW-1185">Reference proteome</keyword>
<feature type="transmembrane region" description="Helical" evidence="5">
    <location>
        <begin position="355"/>
        <end position="373"/>
    </location>
</feature>
<feature type="transmembrane region" description="Helical" evidence="5">
    <location>
        <begin position="296"/>
        <end position="318"/>
    </location>
</feature>
<dbReference type="InterPro" id="IPR051788">
    <property type="entry name" value="MFS_Transporter"/>
</dbReference>
<feature type="transmembrane region" description="Helical" evidence="5">
    <location>
        <begin position="12"/>
        <end position="29"/>
    </location>
</feature>
<comment type="caution">
    <text evidence="6">The sequence shown here is derived from an EMBL/GenBank/DDBJ whole genome shotgun (WGS) entry which is preliminary data.</text>
</comment>